<name>A0A922I4D4_DERFA</name>
<gene>
    <name evidence="1" type="ORF">DERF_005489</name>
</gene>
<comment type="caution">
    <text evidence="1">The sequence shown here is derived from an EMBL/GenBank/DDBJ whole genome shotgun (WGS) entry which is preliminary data.</text>
</comment>
<evidence type="ECO:0000313" key="1">
    <source>
        <dbReference type="EMBL" id="KAH9521866.1"/>
    </source>
</evidence>
<sequence length="101" mass="11367">MLVGIAMQSCRMTCLSMTVIMHKQTIATTEELKANSDYGKQSKGELLNVTAFTLMNTYILQHQQCQTNSFLMTSLLLTIHGFFPPHSNNEQMGRQHGKGRC</sequence>
<proteinExistence type="predicted"/>
<reference evidence="1" key="2">
    <citation type="journal article" date="2022" name="Res Sq">
        <title>Comparative Genomics Reveals Insights into the Divergent Evolution of Astigmatic Mites and Household Pest Adaptations.</title>
        <authorList>
            <person name="Xiong Q."/>
            <person name="Wan A.T.-Y."/>
            <person name="Liu X.-Y."/>
            <person name="Fung C.S.-H."/>
            <person name="Xiao X."/>
            <person name="Malainual N."/>
            <person name="Hou J."/>
            <person name="Wang L."/>
            <person name="Wang M."/>
            <person name="Yang K."/>
            <person name="Cui Y."/>
            <person name="Leung E."/>
            <person name="Nong W."/>
            <person name="Shin S.-K."/>
            <person name="Au S."/>
            <person name="Jeong K.Y."/>
            <person name="Chew F.T."/>
            <person name="Hui J."/>
            <person name="Leung T.F."/>
            <person name="Tungtrongchitr A."/>
            <person name="Zhong N."/>
            <person name="Liu Z."/>
            <person name="Tsui S."/>
        </authorList>
    </citation>
    <scope>NUCLEOTIDE SEQUENCE</scope>
    <source>
        <strain evidence="1">Derf</strain>
        <tissue evidence="1">Whole organism</tissue>
    </source>
</reference>
<dbReference type="Proteomes" id="UP000790347">
    <property type="component" value="Unassembled WGS sequence"/>
</dbReference>
<dbReference type="AlphaFoldDB" id="A0A922I4D4"/>
<evidence type="ECO:0000313" key="2">
    <source>
        <dbReference type="Proteomes" id="UP000790347"/>
    </source>
</evidence>
<organism evidence="1 2">
    <name type="scientific">Dermatophagoides farinae</name>
    <name type="common">American house dust mite</name>
    <dbReference type="NCBI Taxonomy" id="6954"/>
    <lineage>
        <taxon>Eukaryota</taxon>
        <taxon>Metazoa</taxon>
        <taxon>Ecdysozoa</taxon>
        <taxon>Arthropoda</taxon>
        <taxon>Chelicerata</taxon>
        <taxon>Arachnida</taxon>
        <taxon>Acari</taxon>
        <taxon>Acariformes</taxon>
        <taxon>Sarcoptiformes</taxon>
        <taxon>Astigmata</taxon>
        <taxon>Psoroptidia</taxon>
        <taxon>Analgoidea</taxon>
        <taxon>Pyroglyphidae</taxon>
        <taxon>Dermatophagoidinae</taxon>
        <taxon>Dermatophagoides</taxon>
    </lineage>
</organism>
<dbReference type="EMBL" id="ASGP02000002">
    <property type="protein sequence ID" value="KAH9521866.1"/>
    <property type="molecule type" value="Genomic_DNA"/>
</dbReference>
<keyword evidence="2" id="KW-1185">Reference proteome</keyword>
<accession>A0A922I4D4</accession>
<protein>
    <submittedName>
        <fullName evidence="1">Uncharacterized protein</fullName>
    </submittedName>
</protein>
<reference evidence="1" key="1">
    <citation type="submission" date="2013-05" db="EMBL/GenBank/DDBJ databases">
        <authorList>
            <person name="Yim A.K.Y."/>
            <person name="Chan T.F."/>
            <person name="Ji K.M."/>
            <person name="Liu X.Y."/>
            <person name="Zhou J.W."/>
            <person name="Li R.Q."/>
            <person name="Yang K.Y."/>
            <person name="Li J."/>
            <person name="Li M."/>
            <person name="Law P.T.W."/>
            <person name="Wu Y.L."/>
            <person name="Cai Z.L."/>
            <person name="Qin H."/>
            <person name="Bao Y."/>
            <person name="Leung R.K.K."/>
            <person name="Ng P.K.S."/>
            <person name="Zou J."/>
            <person name="Zhong X.J."/>
            <person name="Ran P.X."/>
            <person name="Zhong N.S."/>
            <person name="Liu Z.G."/>
            <person name="Tsui S.K.W."/>
        </authorList>
    </citation>
    <scope>NUCLEOTIDE SEQUENCE</scope>
    <source>
        <strain evidence="1">Derf</strain>
        <tissue evidence="1">Whole organism</tissue>
    </source>
</reference>